<comment type="caution">
    <text evidence="1">The sequence shown here is derived from an EMBL/GenBank/DDBJ whole genome shotgun (WGS) entry which is preliminary data.</text>
</comment>
<feature type="non-terminal residue" evidence="1">
    <location>
        <position position="1"/>
    </location>
</feature>
<evidence type="ECO:0000313" key="1">
    <source>
        <dbReference type="EMBL" id="KAJ9049418.1"/>
    </source>
</evidence>
<keyword evidence="2" id="KW-1185">Reference proteome</keyword>
<protein>
    <submittedName>
        <fullName evidence="1">Uncharacterized protein</fullName>
    </submittedName>
</protein>
<dbReference type="Proteomes" id="UP001165960">
    <property type="component" value="Unassembled WGS sequence"/>
</dbReference>
<proteinExistence type="predicted"/>
<dbReference type="EMBL" id="QTSX02007234">
    <property type="protein sequence ID" value="KAJ9049418.1"/>
    <property type="molecule type" value="Genomic_DNA"/>
</dbReference>
<sequence length="104" mass="11765">HGFLPHIFYPNYGQEDLYRQQCKRFVQRQTPSDEWARISGGISLTLRGKKFLSKEFKTLFQELHTPPEESVSQVQGGAVAVAGRGTTRPVGRSHHNIGVKLTMQ</sequence>
<accession>A0ACC2RHA8</accession>
<reference evidence="1" key="1">
    <citation type="submission" date="2022-04" db="EMBL/GenBank/DDBJ databases">
        <title>Genome of the entomopathogenic fungus Entomophthora muscae.</title>
        <authorList>
            <person name="Elya C."/>
            <person name="Lovett B.R."/>
            <person name="Lee E."/>
            <person name="Macias A.M."/>
            <person name="Hajek A.E."/>
            <person name="De Bivort B.L."/>
            <person name="Kasson M.T."/>
            <person name="De Fine Licht H.H."/>
            <person name="Stajich J.E."/>
        </authorList>
    </citation>
    <scope>NUCLEOTIDE SEQUENCE</scope>
    <source>
        <strain evidence="1">Berkeley</strain>
    </source>
</reference>
<organism evidence="1 2">
    <name type="scientific">Entomophthora muscae</name>
    <dbReference type="NCBI Taxonomy" id="34485"/>
    <lineage>
        <taxon>Eukaryota</taxon>
        <taxon>Fungi</taxon>
        <taxon>Fungi incertae sedis</taxon>
        <taxon>Zoopagomycota</taxon>
        <taxon>Entomophthoromycotina</taxon>
        <taxon>Entomophthoromycetes</taxon>
        <taxon>Entomophthorales</taxon>
        <taxon>Entomophthoraceae</taxon>
        <taxon>Entomophthora</taxon>
    </lineage>
</organism>
<name>A0ACC2RHA8_9FUNG</name>
<evidence type="ECO:0000313" key="2">
    <source>
        <dbReference type="Proteomes" id="UP001165960"/>
    </source>
</evidence>
<gene>
    <name evidence="1" type="ORF">DSO57_1024664</name>
</gene>